<evidence type="ECO:0000256" key="2">
    <source>
        <dbReference type="ARBA" id="ARBA00022741"/>
    </source>
</evidence>
<keyword evidence="3" id="KW-0227">DNA damage</keyword>
<dbReference type="GO" id="GO:0043138">
    <property type="term" value="F:3'-5' DNA helicase activity"/>
    <property type="evidence" value="ECO:0007669"/>
    <property type="project" value="UniProtKB-EC"/>
</dbReference>
<reference evidence="18" key="1">
    <citation type="journal article" date="2011" name="Stand. Genomic Sci.">
        <title>Non-contiguous finished genome sequence of the opportunistic oral pathogen Prevotella multisaccharivorax type strain (PPPA20).</title>
        <authorList>
            <person name="Pati A."/>
            <person name="Gronow S."/>
            <person name="Lu M."/>
            <person name="Lapidus A."/>
            <person name="Nolan M."/>
            <person name="Lucas S."/>
            <person name="Hammon N."/>
            <person name="Deshpande S."/>
            <person name="Cheng J.F."/>
            <person name="Tapia R."/>
            <person name="Han C."/>
            <person name="Goodwin L."/>
            <person name="Pitluck S."/>
            <person name="Liolios K."/>
            <person name="Pagani I."/>
            <person name="Mavromatis K."/>
            <person name="Mikhailova N."/>
            <person name="Huntemann M."/>
            <person name="Chen A."/>
            <person name="Palaniappan K."/>
            <person name="Land M."/>
            <person name="Hauser L."/>
            <person name="Detter J.C."/>
            <person name="Brambilla E.M."/>
            <person name="Rohde M."/>
            <person name="Goker M."/>
            <person name="Woyke T."/>
            <person name="Bristow J."/>
            <person name="Eisen J.A."/>
            <person name="Markowitz V."/>
            <person name="Hugenholtz P."/>
            <person name="Kyrpides N.C."/>
            <person name="Klenk H.P."/>
            <person name="Ivanova N."/>
        </authorList>
    </citation>
    <scope>NUCLEOTIDE SEQUENCE [LARGE SCALE GENOMIC DNA]</scope>
    <source>
        <strain evidence="18">DSM 17128</strain>
    </source>
</reference>
<dbReference type="Pfam" id="PF13361">
    <property type="entry name" value="UvrD_C"/>
    <property type="match status" value="2"/>
</dbReference>
<evidence type="ECO:0000256" key="10">
    <source>
        <dbReference type="ARBA" id="ARBA00023235"/>
    </source>
</evidence>
<dbReference type="PANTHER" id="PTHR11070:SF67">
    <property type="entry name" value="DNA 3'-5' HELICASE"/>
    <property type="match status" value="1"/>
</dbReference>
<feature type="domain" description="UvrD-like helicase C-terminal" evidence="16">
    <location>
        <begin position="487"/>
        <end position="748"/>
    </location>
</feature>
<gene>
    <name evidence="17" type="ORF">Premu_1573</name>
</gene>
<evidence type="ECO:0000259" key="16">
    <source>
        <dbReference type="PROSITE" id="PS51217"/>
    </source>
</evidence>
<dbReference type="InterPro" id="IPR014016">
    <property type="entry name" value="UvrD-like_ATP-bd"/>
</dbReference>
<evidence type="ECO:0000313" key="17">
    <source>
        <dbReference type="EMBL" id="EGN56986.1"/>
    </source>
</evidence>
<dbReference type="InterPro" id="IPR000212">
    <property type="entry name" value="DNA_helicase_UvrD/REP"/>
</dbReference>
<evidence type="ECO:0000256" key="11">
    <source>
        <dbReference type="ARBA" id="ARBA00034617"/>
    </source>
</evidence>
<feature type="domain" description="UvrD-like helicase ATP-binding" evidence="15">
    <location>
        <begin position="1"/>
        <end position="472"/>
    </location>
</feature>
<dbReference type="GO" id="GO:0004527">
    <property type="term" value="F:exonuclease activity"/>
    <property type="evidence" value="ECO:0007669"/>
    <property type="project" value="UniProtKB-KW"/>
</dbReference>
<evidence type="ECO:0000256" key="9">
    <source>
        <dbReference type="ARBA" id="ARBA00023204"/>
    </source>
</evidence>
<dbReference type="HOGENOM" id="CLU_010638_0_0_10"/>
<keyword evidence="18" id="KW-1185">Reference proteome</keyword>
<proteinExistence type="predicted"/>
<dbReference type="RefSeq" id="WP_007574338.1">
    <property type="nucleotide sequence ID" value="NZ_BPTS01000001.1"/>
</dbReference>
<protein>
    <recommendedName>
        <fullName evidence="12">DNA 3'-5' helicase</fullName>
        <ecNumber evidence="12">5.6.2.4</ecNumber>
    </recommendedName>
</protein>
<dbReference type="SUPFAM" id="SSF52540">
    <property type="entry name" value="P-loop containing nucleoside triphosphate hydrolases"/>
    <property type="match status" value="1"/>
</dbReference>
<feature type="binding site" evidence="14">
    <location>
        <begin position="13"/>
        <end position="20"/>
    </location>
    <ligand>
        <name>ATP</name>
        <dbReference type="ChEBI" id="CHEBI:30616"/>
    </ligand>
</feature>
<evidence type="ECO:0000256" key="12">
    <source>
        <dbReference type="ARBA" id="ARBA00034808"/>
    </source>
</evidence>
<evidence type="ECO:0000313" key="18">
    <source>
        <dbReference type="Proteomes" id="UP000002772"/>
    </source>
</evidence>
<keyword evidence="7 14" id="KW-0067">ATP-binding</keyword>
<evidence type="ECO:0000256" key="8">
    <source>
        <dbReference type="ARBA" id="ARBA00023125"/>
    </source>
</evidence>
<name>F8NC19_9BACT</name>
<dbReference type="Proteomes" id="UP000002772">
    <property type="component" value="Unassembled WGS sequence"/>
</dbReference>
<keyword evidence="2 14" id="KW-0547">Nucleotide-binding</keyword>
<sequence length="1086" mass="124998">MPTKDAPLTVYKASAGSGKTFTLAVEYIKLLVSDPTNYRFTLAVTFTNKATQEMKQRILSKLYGIANNLPDAEDYFNNVKASFPNLSERVIRNRASDALSLLVHDYSRFRVETIDSFFQRVLRNLARELGLTANLQVMLNDNEVESQAVDDLISNIDNGNDPLLVWIMDFVNERMEDDKSWNVVSNIKDFGQNIFTDFYKSHQQQLRLIMDDADFFKRYTSQLRALKAKTMQEMKTYADRYTTIATQYGLTDTCYSHGHSNAPGYFENLGNGNFLGDKPKMPNSYILSGLADSDKFVKKSDLDKPETQAIREFVAPLIEEAEEMRKHAAITVNSVDLTLQNVNQLRLLGRIEQEVSRINADNNDYPLSNTQKLLNDLIDRQDSPFIYEKIGGQLRYIMIDEFQDTSTVQWANFKVLLDDCIAHQAGSLIVGDVKQSIYRWRDGDWQLLQSLNENNYPETVQVKTLGTNYRSQRNVVAFNNAFFSTAAAQLSEDVPIVTEAYADVRQQIPESRPEAGQVEVRLLPSKNYEQQMIAQVQRTIEMLLENGVSYNQIAIIVRRNKHIRLLADYFLHNPVNVNGEPRMLRMVSDEAFRLDASQSVNVIVNAMRFLTHPSDRLTVAFLAKAFTGTELQPYGKKCQPTEDKEPIETTDNYKALLPQELIVNRTALLSMPLIDLAEKLYSIFQLERLSNQNAYVCAFFDQLSNYLKRHIVGIDDFLTEWDETLCGKSIHSDDIDGIRLLTVHKSKGLEFDNVIMPYCDWRLEKSTDILWVEPAVKPFNELPVVPVNLNANKLKNSVYATDYTVEHVKNIIDNINILYVAFTRASRNLFVMGKKESAEFPSTLIRNVMADMRITEPTEDEDGIVNYSFGKLSVRQSTKTAVPDNMNELPAENIFERREQGIPVKIEGTETTAHFLQSNDSTDFMTPEDEMEELQKRQSYINTGNILHKLFASIHDYTEVDDAISKMEFDGILYDRPMTRAQLKELIDKALSNPQIHEWFSPKWRVYNECSMLYYDPNEQRVREQRPDRVIYDGKKMIVIDFKTGREQERHKSQVKNYISLLKEIGYHDVEGYLWYIRPGNIEKVK</sequence>
<comment type="catalytic activity">
    <reaction evidence="11">
        <text>Couples ATP hydrolysis with the unwinding of duplex DNA by translocating in the 3'-5' direction.</text>
        <dbReference type="EC" id="5.6.2.4"/>
    </reaction>
</comment>
<keyword evidence="1" id="KW-0540">Nuclease</keyword>
<dbReference type="PANTHER" id="PTHR11070">
    <property type="entry name" value="UVRD / RECB / PCRA DNA HELICASE FAMILY MEMBER"/>
    <property type="match status" value="1"/>
</dbReference>
<evidence type="ECO:0000256" key="13">
    <source>
        <dbReference type="ARBA" id="ARBA00048988"/>
    </source>
</evidence>
<dbReference type="PROSITE" id="PS51198">
    <property type="entry name" value="UVRD_HELICASE_ATP_BIND"/>
    <property type="match status" value="1"/>
</dbReference>
<dbReference type="Gene3D" id="3.90.320.10">
    <property type="match status" value="1"/>
</dbReference>
<dbReference type="PROSITE" id="PS51217">
    <property type="entry name" value="UVRD_HELICASE_CTER"/>
    <property type="match status" value="1"/>
</dbReference>
<evidence type="ECO:0000256" key="14">
    <source>
        <dbReference type="PROSITE-ProRule" id="PRU00560"/>
    </source>
</evidence>
<evidence type="ECO:0000259" key="15">
    <source>
        <dbReference type="PROSITE" id="PS51198"/>
    </source>
</evidence>
<dbReference type="InterPro" id="IPR011604">
    <property type="entry name" value="PDDEXK-like_dom_sf"/>
</dbReference>
<keyword evidence="5 14" id="KW-0347">Helicase</keyword>
<dbReference type="eggNOG" id="COG1074">
    <property type="taxonomic scope" value="Bacteria"/>
</dbReference>
<evidence type="ECO:0000256" key="5">
    <source>
        <dbReference type="ARBA" id="ARBA00022806"/>
    </source>
</evidence>
<dbReference type="GO" id="GO:0005524">
    <property type="term" value="F:ATP binding"/>
    <property type="evidence" value="ECO:0007669"/>
    <property type="project" value="UniProtKB-UniRule"/>
</dbReference>
<dbReference type="InterPro" id="IPR027417">
    <property type="entry name" value="P-loop_NTPase"/>
</dbReference>
<dbReference type="Pfam" id="PF00580">
    <property type="entry name" value="UvrD-helicase"/>
    <property type="match status" value="2"/>
</dbReference>
<keyword evidence="6" id="KW-0269">Exonuclease</keyword>
<dbReference type="EC" id="5.6.2.4" evidence="12"/>
<dbReference type="Gene3D" id="3.40.50.300">
    <property type="entry name" value="P-loop containing nucleotide triphosphate hydrolases"/>
    <property type="match status" value="3"/>
</dbReference>
<accession>F8NC19</accession>
<dbReference type="InterPro" id="IPR014017">
    <property type="entry name" value="DNA_helicase_UvrD-like_C"/>
</dbReference>
<keyword evidence="8" id="KW-0238">DNA-binding</keyword>
<dbReference type="Gene3D" id="1.10.3170.10">
    <property type="entry name" value="Recbcd, chain B, domain 2"/>
    <property type="match status" value="1"/>
</dbReference>
<keyword evidence="9" id="KW-0234">DNA repair</keyword>
<keyword evidence="4 14" id="KW-0378">Hydrolase</keyword>
<evidence type="ECO:0000256" key="7">
    <source>
        <dbReference type="ARBA" id="ARBA00022840"/>
    </source>
</evidence>
<dbReference type="GO" id="GO:0003677">
    <property type="term" value="F:DNA binding"/>
    <property type="evidence" value="ECO:0007669"/>
    <property type="project" value="UniProtKB-KW"/>
</dbReference>
<dbReference type="GO" id="GO:0005829">
    <property type="term" value="C:cytosol"/>
    <property type="evidence" value="ECO:0007669"/>
    <property type="project" value="TreeGrafter"/>
</dbReference>
<dbReference type="EMBL" id="GL945017">
    <property type="protein sequence ID" value="EGN56986.1"/>
    <property type="molecule type" value="Genomic_DNA"/>
</dbReference>
<dbReference type="OrthoDB" id="9810135at2"/>
<evidence type="ECO:0000256" key="4">
    <source>
        <dbReference type="ARBA" id="ARBA00022801"/>
    </source>
</evidence>
<evidence type="ECO:0000256" key="3">
    <source>
        <dbReference type="ARBA" id="ARBA00022763"/>
    </source>
</evidence>
<keyword evidence="10" id="KW-0413">Isomerase</keyword>
<comment type="catalytic activity">
    <reaction evidence="13">
        <text>ATP + H2O = ADP + phosphate + H(+)</text>
        <dbReference type="Rhea" id="RHEA:13065"/>
        <dbReference type="ChEBI" id="CHEBI:15377"/>
        <dbReference type="ChEBI" id="CHEBI:15378"/>
        <dbReference type="ChEBI" id="CHEBI:30616"/>
        <dbReference type="ChEBI" id="CHEBI:43474"/>
        <dbReference type="ChEBI" id="CHEBI:456216"/>
        <dbReference type="EC" id="5.6.2.4"/>
    </reaction>
</comment>
<evidence type="ECO:0000256" key="6">
    <source>
        <dbReference type="ARBA" id="ARBA00022839"/>
    </source>
</evidence>
<evidence type="ECO:0000256" key="1">
    <source>
        <dbReference type="ARBA" id="ARBA00022722"/>
    </source>
</evidence>
<dbReference type="STRING" id="688246.Premu_1573"/>
<dbReference type="GO" id="GO:0000725">
    <property type="term" value="P:recombinational repair"/>
    <property type="evidence" value="ECO:0007669"/>
    <property type="project" value="TreeGrafter"/>
</dbReference>
<organism evidence="17 18">
    <name type="scientific">Hallella multisaccharivorax DSM 17128</name>
    <dbReference type="NCBI Taxonomy" id="688246"/>
    <lineage>
        <taxon>Bacteria</taxon>
        <taxon>Pseudomonadati</taxon>
        <taxon>Bacteroidota</taxon>
        <taxon>Bacteroidia</taxon>
        <taxon>Bacteroidales</taxon>
        <taxon>Prevotellaceae</taxon>
        <taxon>Hallella</taxon>
    </lineage>
</organism>
<dbReference type="AlphaFoldDB" id="F8NC19"/>